<name>K0IZD9_AMPXN</name>
<gene>
    <name evidence="2" type="ordered locus">AXY_02050</name>
</gene>
<keyword evidence="1" id="KW-1133">Transmembrane helix</keyword>
<feature type="transmembrane region" description="Helical" evidence="1">
    <location>
        <begin position="59"/>
        <end position="79"/>
    </location>
</feature>
<organism evidence="2 3">
    <name type="scientific">Amphibacillus xylanus (strain ATCC 51415 / DSM 6626 / JCM 7361 / LMG 17667 / NBRC 15112 / Ep01)</name>
    <dbReference type="NCBI Taxonomy" id="698758"/>
    <lineage>
        <taxon>Bacteria</taxon>
        <taxon>Bacillati</taxon>
        <taxon>Bacillota</taxon>
        <taxon>Bacilli</taxon>
        <taxon>Bacillales</taxon>
        <taxon>Bacillaceae</taxon>
        <taxon>Amphibacillus</taxon>
    </lineage>
</organism>
<dbReference type="Proteomes" id="UP000006294">
    <property type="component" value="Chromosome"/>
</dbReference>
<evidence type="ECO:0000256" key="1">
    <source>
        <dbReference type="SAM" id="Phobius"/>
    </source>
</evidence>
<feature type="transmembrane region" description="Helical" evidence="1">
    <location>
        <begin position="12"/>
        <end position="30"/>
    </location>
</feature>
<dbReference type="STRING" id="698758.AXY_02050"/>
<dbReference type="RefSeq" id="WP_015008943.1">
    <property type="nucleotide sequence ID" value="NC_018704.1"/>
</dbReference>
<dbReference type="HOGENOM" id="CLU_2314234_0_0_9"/>
<reference evidence="2 3" key="1">
    <citation type="submission" date="2011-01" db="EMBL/GenBank/DDBJ databases">
        <title>Whole genome sequence of Amphibacillus xylinus NBRC 15112.</title>
        <authorList>
            <person name="Nakazawa H."/>
            <person name="Katano Y."/>
            <person name="Nakamura S."/>
            <person name="Sasagawa M."/>
            <person name="Fukada J."/>
            <person name="Arai T."/>
            <person name="Sasakura N."/>
            <person name="Mochizuki D."/>
            <person name="Hosoyama A."/>
            <person name="Harada K."/>
            <person name="Horikawa H."/>
            <person name="Kato Y."/>
            <person name="Harada T."/>
            <person name="Sasaki K."/>
            <person name="Sekiguchi M."/>
            <person name="Hodoyama M."/>
            <person name="Nishiko R."/>
            <person name="Narita H."/>
            <person name="Hanamaki A."/>
            <person name="Hata C."/>
            <person name="Konno Y."/>
            <person name="Niimura Y."/>
            <person name="Yamazaki S."/>
            <person name="Fujita N."/>
        </authorList>
    </citation>
    <scope>NUCLEOTIDE SEQUENCE [LARGE SCALE GENOMIC DNA]</scope>
    <source>
        <strain evidence="3">ATCC 51415 / DSM 6626 / JCM 7361 / LMG 17667 / NBRC 15112 / Ep01</strain>
    </source>
</reference>
<sequence>MKIRNNAAQVIGWIFIVAGIIFAILIVASFDYEYYNYVKDFPVTEDQLDFLESELVSTWVYATILLFGHVAVGVVIMTLGKILSYVQLMALGNEEVSNQ</sequence>
<dbReference type="EMBL" id="AP012050">
    <property type="protein sequence ID" value="BAM46337.1"/>
    <property type="molecule type" value="Genomic_DNA"/>
</dbReference>
<keyword evidence="1" id="KW-0812">Transmembrane</keyword>
<dbReference type="KEGG" id="axl:AXY_02050"/>
<proteinExistence type="predicted"/>
<evidence type="ECO:0008006" key="4">
    <source>
        <dbReference type="Google" id="ProtNLM"/>
    </source>
</evidence>
<keyword evidence="1" id="KW-0472">Membrane</keyword>
<evidence type="ECO:0000313" key="2">
    <source>
        <dbReference type="EMBL" id="BAM46337.1"/>
    </source>
</evidence>
<dbReference type="AlphaFoldDB" id="K0IZD9"/>
<protein>
    <recommendedName>
        <fullName evidence="4">DUF4064 domain-containing protein</fullName>
    </recommendedName>
</protein>
<evidence type="ECO:0000313" key="3">
    <source>
        <dbReference type="Proteomes" id="UP000006294"/>
    </source>
</evidence>
<keyword evidence="3" id="KW-1185">Reference proteome</keyword>
<accession>K0IZD9</accession>